<dbReference type="InterPro" id="IPR010624">
    <property type="entry name" value="KaiC_dom"/>
</dbReference>
<organism evidence="2 3">
    <name type="scientific">Hydrocarboniphaga effusa AP103</name>
    <dbReference type="NCBI Taxonomy" id="1172194"/>
    <lineage>
        <taxon>Bacteria</taxon>
        <taxon>Pseudomonadati</taxon>
        <taxon>Pseudomonadota</taxon>
        <taxon>Gammaproteobacteria</taxon>
        <taxon>Nevskiales</taxon>
        <taxon>Nevskiaceae</taxon>
        <taxon>Hydrocarboniphaga</taxon>
    </lineage>
</organism>
<dbReference type="STRING" id="1172194.WQQ_38120"/>
<sequence>MGGGLDRGSSTLIIGAPGTGKSSLAAVYACAAAQKGENAALFIFDESVKTFMTRGIGMGLDLQSHVSAGRLVIQQIDPAEMSPGEFIHRLRHEVDNRQASVIVIDSLNGYLNAMPEERFLVIQLHELLTYLGHAGVATILISAHQGLIGSQMTSPVDASYLADTAVLMRYYETRGEVRQAISVMKKRSGTHERSIRDFRLSADGVHVGPPLRHYRGILTGVPVETPPDEASR</sequence>
<dbReference type="PROSITE" id="PS51146">
    <property type="entry name" value="KAIC"/>
    <property type="match status" value="1"/>
</dbReference>
<dbReference type="AlphaFoldDB" id="I7ZAC5"/>
<gene>
    <name evidence="2" type="ORF">WQQ_38120</name>
</gene>
<dbReference type="InterPro" id="IPR051347">
    <property type="entry name" value="Circadian_clock_KaiC-rel"/>
</dbReference>
<dbReference type="Pfam" id="PF06745">
    <property type="entry name" value="ATPase"/>
    <property type="match status" value="1"/>
</dbReference>
<dbReference type="Gene3D" id="3.40.50.300">
    <property type="entry name" value="P-loop containing nucleotide triphosphate hydrolases"/>
    <property type="match status" value="1"/>
</dbReference>
<dbReference type="InterPro" id="IPR014774">
    <property type="entry name" value="KaiC-like_dom"/>
</dbReference>
<evidence type="ECO:0000313" key="3">
    <source>
        <dbReference type="Proteomes" id="UP000003704"/>
    </source>
</evidence>
<dbReference type="InterPro" id="IPR027417">
    <property type="entry name" value="P-loop_NTPase"/>
</dbReference>
<dbReference type="Proteomes" id="UP000003704">
    <property type="component" value="Unassembled WGS sequence"/>
</dbReference>
<dbReference type="GO" id="GO:0005524">
    <property type="term" value="F:ATP binding"/>
    <property type="evidence" value="ECO:0007669"/>
    <property type="project" value="InterPro"/>
</dbReference>
<dbReference type="EMBL" id="AKGD01000003">
    <property type="protein sequence ID" value="EIT68617.1"/>
    <property type="molecule type" value="Genomic_DNA"/>
</dbReference>
<evidence type="ECO:0000313" key="2">
    <source>
        <dbReference type="EMBL" id="EIT68617.1"/>
    </source>
</evidence>
<accession>I7ZAC5</accession>
<feature type="domain" description="KaiC" evidence="1">
    <location>
        <begin position="1"/>
        <end position="221"/>
    </location>
</feature>
<dbReference type="PATRIC" id="fig|1172194.4.peg.3700"/>
<keyword evidence="3" id="KW-1185">Reference proteome</keyword>
<protein>
    <recommendedName>
        <fullName evidence="1">KaiC domain-containing protein</fullName>
    </recommendedName>
</protein>
<dbReference type="PANTHER" id="PTHR42926">
    <property type="match status" value="1"/>
</dbReference>
<dbReference type="PANTHER" id="PTHR42926:SF1">
    <property type="entry name" value="CIRCADIAN CLOCK OSCILLATOR PROTEIN KAIC 1"/>
    <property type="match status" value="1"/>
</dbReference>
<reference evidence="2 3" key="1">
    <citation type="journal article" date="2012" name="J. Bacteriol.">
        <title>Genome Sequence of n-Alkane-Degrading Hydrocarboniphaga effusa Strain AP103T (ATCC BAA-332T).</title>
        <authorList>
            <person name="Chang H.K."/>
            <person name="Zylstra G.J."/>
            <person name="Chae J.C."/>
        </authorList>
    </citation>
    <scope>NUCLEOTIDE SEQUENCE [LARGE SCALE GENOMIC DNA]</scope>
    <source>
        <strain evidence="2 3">AP103</strain>
    </source>
</reference>
<proteinExistence type="predicted"/>
<comment type="caution">
    <text evidence="2">The sequence shown here is derived from an EMBL/GenBank/DDBJ whole genome shotgun (WGS) entry which is preliminary data.</text>
</comment>
<evidence type="ECO:0000259" key="1">
    <source>
        <dbReference type="PROSITE" id="PS51146"/>
    </source>
</evidence>
<dbReference type="SUPFAM" id="SSF52540">
    <property type="entry name" value="P-loop containing nucleoside triphosphate hydrolases"/>
    <property type="match status" value="1"/>
</dbReference>
<name>I7ZAC5_9GAMM</name>